<name>E0UIK9_GLOV7</name>
<organism evidence="2 3">
    <name type="scientific">Gloeothece verrucosa (strain PCC 7822)</name>
    <name type="common">Cyanothece sp. (strain PCC 7822)</name>
    <dbReference type="NCBI Taxonomy" id="497965"/>
    <lineage>
        <taxon>Bacteria</taxon>
        <taxon>Bacillati</taxon>
        <taxon>Cyanobacteriota</taxon>
        <taxon>Cyanophyceae</taxon>
        <taxon>Oscillatoriophycideae</taxon>
        <taxon>Chroococcales</taxon>
        <taxon>Aphanothecaceae</taxon>
        <taxon>Gloeothece</taxon>
        <taxon>Gloeothece verrucosa</taxon>
    </lineage>
</organism>
<dbReference type="Pfam" id="PF10057">
    <property type="entry name" value="MpsC"/>
    <property type="match status" value="1"/>
</dbReference>
<dbReference type="eggNOG" id="COG5609">
    <property type="taxonomic scope" value="Bacteria"/>
</dbReference>
<dbReference type="InterPro" id="IPR018745">
    <property type="entry name" value="MpsC"/>
</dbReference>
<dbReference type="STRING" id="497965.Cyan7822_0152"/>
<evidence type="ECO:0000259" key="1">
    <source>
        <dbReference type="Pfam" id="PF10057"/>
    </source>
</evidence>
<dbReference type="KEGG" id="cyj:Cyan7822_0152"/>
<sequence>MKTKKLNRVFLEEVLKQRIEQIYSQQLKQEPKEIKVYFSEQNIIVIIEGIVTKTEIFLQENSQHFLAKQVRSVLNRFIKSELKILIEEAMKVTVVDLLFKAKVDTDRLGAIVIFDIESNSVV</sequence>
<dbReference type="RefSeq" id="WP_013320313.1">
    <property type="nucleotide sequence ID" value="NC_014501.1"/>
</dbReference>
<feature type="domain" description="Na+-translocating membrane potential-generating system MpsC" evidence="1">
    <location>
        <begin position="10"/>
        <end position="115"/>
    </location>
</feature>
<dbReference type="HOGENOM" id="CLU_155107_0_0_3"/>
<accession>E0UIK9</accession>
<keyword evidence="3" id="KW-1185">Reference proteome</keyword>
<dbReference type="AlphaFoldDB" id="E0UIK9"/>
<dbReference type="Proteomes" id="UP000008206">
    <property type="component" value="Chromosome"/>
</dbReference>
<dbReference type="OrthoDB" id="460171at2"/>
<protein>
    <recommendedName>
        <fullName evidence="1">Na+-translocating membrane potential-generating system MpsC domain-containing protein</fullName>
    </recommendedName>
</protein>
<reference evidence="3" key="1">
    <citation type="journal article" date="2011" name="MBio">
        <title>Novel metabolic attributes of the genus Cyanothece, comprising a group of unicellular nitrogen-fixing Cyanobacteria.</title>
        <authorList>
            <person name="Bandyopadhyay A."/>
            <person name="Elvitigala T."/>
            <person name="Welsh E."/>
            <person name="Stockel J."/>
            <person name="Liberton M."/>
            <person name="Min H."/>
            <person name="Sherman L.A."/>
            <person name="Pakrasi H.B."/>
        </authorList>
    </citation>
    <scope>NUCLEOTIDE SEQUENCE [LARGE SCALE GENOMIC DNA]</scope>
    <source>
        <strain evidence="3">PCC 7822</strain>
    </source>
</reference>
<dbReference type="EMBL" id="CP002198">
    <property type="protein sequence ID" value="ADN12203.1"/>
    <property type="molecule type" value="Genomic_DNA"/>
</dbReference>
<proteinExistence type="predicted"/>
<evidence type="ECO:0000313" key="2">
    <source>
        <dbReference type="EMBL" id="ADN12203.1"/>
    </source>
</evidence>
<gene>
    <name evidence="2" type="ordered locus">Cyan7822_0152</name>
</gene>
<evidence type="ECO:0000313" key="3">
    <source>
        <dbReference type="Proteomes" id="UP000008206"/>
    </source>
</evidence>